<evidence type="ECO:0000256" key="1">
    <source>
        <dbReference type="ARBA" id="ARBA00004395"/>
    </source>
</evidence>
<keyword evidence="16" id="KW-1185">Reference proteome</keyword>
<dbReference type="SMART" id="SM01087">
    <property type="entry name" value="COG6"/>
    <property type="match status" value="1"/>
</dbReference>
<comment type="similarity">
    <text evidence="2 10">Belongs to the COG6 family.</text>
</comment>
<feature type="domain" description="Conserved oligomeric complex COG6 N-terminal" evidence="13">
    <location>
        <begin position="87"/>
        <end position="193"/>
    </location>
</feature>
<proteinExistence type="inferred from homology"/>
<feature type="coiled-coil region" evidence="11">
    <location>
        <begin position="136"/>
        <end position="170"/>
    </location>
</feature>
<dbReference type="Pfam" id="PF20653">
    <property type="entry name" value="COG6_C"/>
    <property type="match status" value="2"/>
</dbReference>
<keyword evidence="6 10" id="KW-0333">Golgi apparatus</keyword>
<organism evidence="15 16">
    <name type="scientific">Marasmius crinis-equi</name>
    <dbReference type="NCBI Taxonomy" id="585013"/>
    <lineage>
        <taxon>Eukaryota</taxon>
        <taxon>Fungi</taxon>
        <taxon>Dikarya</taxon>
        <taxon>Basidiomycota</taxon>
        <taxon>Agaricomycotina</taxon>
        <taxon>Agaricomycetes</taxon>
        <taxon>Agaricomycetidae</taxon>
        <taxon>Agaricales</taxon>
        <taxon>Marasmiineae</taxon>
        <taxon>Marasmiaceae</taxon>
        <taxon>Marasmius</taxon>
    </lineage>
</organism>
<comment type="function">
    <text evidence="10">Acts as component of the peripheral membrane COG complex that is involved in intra-Golgi protein trafficking. COG is located at the cis-Golgi, and regulates tethering of retrograde intra-Golgi vesicles and possibly a number of other membrane trafficking events.</text>
</comment>
<comment type="function">
    <text evidence="9">Acts as a component of the peripheral membrane COG complex that is involved in intra-Golgi protein trafficking. COG is located at the cis-Golgi, and regulates tethering of retrograde intra-Golgi vesicles and possibly a number of other membrane trafficking events.</text>
</comment>
<evidence type="ECO:0000256" key="3">
    <source>
        <dbReference type="ARBA" id="ARBA00020973"/>
    </source>
</evidence>
<evidence type="ECO:0000256" key="11">
    <source>
        <dbReference type="SAM" id="Coils"/>
    </source>
</evidence>
<comment type="subcellular location">
    <subcellularLocation>
        <location evidence="1 10">Golgi apparatus membrane</location>
        <topology evidence="1 10">Peripheral membrane protein</topology>
    </subcellularLocation>
</comment>
<dbReference type="Pfam" id="PF06419">
    <property type="entry name" value="COG6_N"/>
    <property type="match status" value="1"/>
</dbReference>
<name>A0ABR3FX62_9AGAR</name>
<dbReference type="Proteomes" id="UP001465976">
    <property type="component" value="Unassembled WGS sequence"/>
</dbReference>
<dbReference type="PANTHER" id="PTHR21506:SF0">
    <property type="entry name" value="CONSERVED OLIGOMERIC GOLGI COMPLEX SUBUNIT 6"/>
    <property type="match status" value="1"/>
</dbReference>
<comment type="caution">
    <text evidence="15">The sequence shown here is derived from an EMBL/GenBank/DDBJ whole genome shotgun (WGS) entry which is preliminary data.</text>
</comment>
<gene>
    <name evidence="15" type="primary">COG6</name>
    <name evidence="15" type="ORF">V5O48_001908</name>
</gene>
<evidence type="ECO:0000256" key="12">
    <source>
        <dbReference type="SAM" id="MobiDB-lite"/>
    </source>
</evidence>
<keyword evidence="7 10" id="KW-0472">Membrane</keyword>
<evidence type="ECO:0000313" key="16">
    <source>
        <dbReference type="Proteomes" id="UP001465976"/>
    </source>
</evidence>
<keyword evidence="11" id="KW-0175">Coiled coil</keyword>
<keyword evidence="5 10" id="KW-0653">Protein transport</keyword>
<feature type="domain" description="Conserved Oligomeric Golgi complex subunit 6 C-terminal" evidence="14">
    <location>
        <begin position="228"/>
        <end position="560"/>
    </location>
</feature>
<protein>
    <recommendedName>
        <fullName evidence="3 10">Conserved oligomeric Golgi complex subunit 6</fullName>
        <shortName evidence="10">COG complex subunit 6</shortName>
    </recommendedName>
    <alternativeName>
        <fullName evidence="8 10">Component of oligomeric Golgi complex 6</fullName>
    </alternativeName>
</protein>
<feature type="domain" description="Conserved Oligomeric Golgi complex subunit 6 C-terminal" evidence="14">
    <location>
        <begin position="571"/>
        <end position="706"/>
    </location>
</feature>
<dbReference type="InterPro" id="IPR048368">
    <property type="entry name" value="COG6_N"/>
</dbReference>
<comment type="subunit">
    <text evidence="10">Component of the conserved oligomeric Golgi complex.</text>
</comment>
<keyword evidence="4 10" id="KW-0813">Transport</keyword>
<feature type="region of interest" description="Disordered" evidence="12">
    <location>
        <begin position="1"/>
        <end position="24"/>
    </location>
</feature>
<evidence type="ECO:0000256" key="10">
    <source>
        <dbReference type="RuleBase" id="RU365075"/>
    </source>
</evidence>
<dbReference type="InterPro" id="IPR048369">
    <property type="entry name" value="COG6_C"/>
</dbReference>
<evidence type="ECO:0000259" key="14">
    <source>
        <dbReference type="Pfam" id="PF20653"/>
    </source>
</evidence>
<evidence type="ECO:0000256" key="7">
    <source>
        <dbReference type="ARBA" id="ARBA00023136"/>
    </source>
</evidence>
<evidence type="ECO:0000256" key="6">
    <source>
        <dbReference type="ARBA" id="ARBA00023034"/>
    </source>
</evidence>
<dbReference type="InterPro" id="IPR010490">
    <property type="entry name" value="COG6"/>
</dbReference>
<evidence type="ECO:0000256" key="8">
    <source>
        <dbReference type="ARBA" id="ARBA00031348"/>
    </source>
</evidence>
<feature type="compositionally biased region" description="Low complexity" evidence="12">
    <location>
        <begin position="9"/>
        <end position="18"/>
    </location>
</feature>
<reference evidence="15 16" key="1">
    <citation type="submission" date="2024-02" db="EMBL/GenBank/DDBJ databases">
        <title>A draft genome for the cacao thread blight pathogen Marasmius crinis-equi.</title>
        <authorList>
            <person name="Cohen S.P."/>
            <person name="Baruah I.K."/>
            <person name="Amoako-Attah I."/>
            <person name="Bukari Y."/>
            <person name="Meinhardt L.W."/>
            <person name="Bailey B.A."/>
        </authorList>
    </citation>
    <scope>NUCLEOTIDE SEQUENCE [LARGE SCALE GENOMIC DNA]</scope>
    <source>
        <strain evidence="15 16">GH-76</strain>
    </source>
</reference>
<evidence type="ECO:0000256" key="5">
    <source>
        <dbReference type="ARBA" id="ARBA00022927"/>
    </source>
</evidence>
<evidence type="ECO:0000256" key="2">
    <source>
        <dbReference type="ARBA" id="ARBA00011023"/>
    </source>
</evidence>
<evidence type="ECO:0000313" key="15">
    <source>
        <dbReference type="EMBL" id="KAL0580132.1"/>
    </source>
</evidence>
<dbReference type="EMBL" id="JBAHYK010000039">
    <property type="protein sequence ID" value="KAL0580132.1"/>
    <property type="molecule type" value="Genomic_DNA"/>
</dbReference>
<evidence type="ECO:0000259" key="13">
    <source>
        <dbReference type="Pfam" id="PF06419"/>
    </source>
</evidence>
<dbReference type="PANTHER" id="PTHR21506">
    <property type="entry name" value="COMPONENT OF OLIGOMERIC GOLGI COMPLEX 6"/>
    <property type="match status" value="1"/>
</dbReference>
<evidence type="ECO:0000256" key="4">
    <source>
        <dbReference type="ARBA" id="ARBA00022448"/>
    </source>
</evidence>
<sequence length="731" mass="82533">MPPRPPLLSQSSSSSQSSTQPRNPIHLRLYKVLGTNFDDQTTREALQTLSELYASNGPSAGVVVADDDEETPLERAPPTYVEVTPGETAARARKHLKRDMEKQLAEGSHHFLQVFKELDSRLDVLQNHVAAMHTYCDQAEKQLQLTNDASKSLLERAGNLREERQAVEANQSIITLFLSRFTLTEDEIQAVTSRDIPVGKQFFAAMDKTERIRDDCRVLMTGEEGPTQAGLDIMAFTSSYLEQGYEKIFRWCSYEFLQVGRDAQLEVSLTMSEAVNRLRKRPELLSEALSSLSQTRQSALQTSFLTALTRGGPSGLPRPIELHAHDPMRYVGDMLAWVHQAIAAEREFLEGLFGIKDDGRMVGSARRFHEKSSEEEEWIKELMDLAVKRLCVPLQGRIQQTVRSQESGIMSYKIANLLQFYVVTMQATIGPEAVLSKTLTETTDLAYKTFFGSIETQCRALLRVGLDIDDPSVTPPIPILEHTQILREIMSVYQSSLLGDEDTDDQVAGFEKVLDIMIDPAIEMCTNAAERKKQAKPRWDMQVFLLNCLSYLLVRISAYDRGWLRANELWKGVIEPFEFTKDKQGVVQEAIDTRVAVLIEEHFHEIMLDAGLEDIASTCEKHDDSEPLSRIPATEPQQLQAGLRSFSRWLSTPDVVHSPRLSYLTAQRLHTKIHHAALGKMAKAYENICEQVRRKENKYEAASTLLGSERPFGQVGLVWQIFGLAEEESER</sequence>
<accession>A0ABR3FX62</accession>
<evidence type="ECO:0000256" key="9">
    <source>
        <dbReference type="ARBA" id="ARBA00043873"/>
    </source>
</evidence>